<name>A0ABR1JCQ2_9AGAR</name>
<accession>A0ABR1JCQ2</accession>
<comment type="caution">
    <text evidence="1">The sequence shown here is derived from an EMBL/GenBank/DDBJ whole genome shotgun (WGS) entry which is preliminary data.</text>
</comment>
<proteinExistence type="predicted"/>
<evidence type="ECO:0000313" key="1">
    <source>
        <dbReference type="EMBL" id="KAK7457784.1"/>
    </source>
</evidence>
<sequence length="316" mass="36599">MTKDTLTPQRRESFRHLYRQHVLGLRENFPGFFMPSHHLAFHIYEFMDHFSTVRNWWAFFFERLIGRLQRLPINHIIGQSEKTILYGFNSGAAFRQWLLCPDCPPLLAYCLKLLDKTYSYVKRGYSTGERDDENDEDEHTLQEILHGQKQSEQSKWILASPPATELIRACGSQKSDRIRCYSRIAAPRGFYAIPTGKAVGNSYICFRDGDSWSAGQVQHIFDYSDTNIRVAIKRCVPLDQEPLEDSFSSFWSRGFEAKMVSSAFHNQLEILDKDALLGHVARWELVEGKVVVLSLSRACSFNFTTSRPSTYKLFQD</sequence>
<dbReference type="Proteomes" id="UP001498398">
    <property type="component" value="Unassembled WGS sequence"/>
</dbReference>
<organism evidence="1 2">
    <name type="scientific">Marasmiellus scandens</name>
    <dbReference type="NCBI Taxonomy" id="2682957"/>
    <lineage>
        <taxon>Eukaryota</taxon>
        <taxon>Fungi</taxon>
        <taxon>Dikarya</taxon>
        <taxon>Basidiomycota</taxon>
        <taxon>Agaricomycotina</taxon>
        <taxon>Agaricomycetes</taxon>
        <taxon>Agaricomycetidae</taxon>
        <taxon>Agaricales</taxon>
        <taxon>Marasmiineae</taxon>
        <taxon>Omphalotaceae</taxon>
        <taxon>Marasmiellus</taxon>
    </lineage>
</organism>
<dbReference type="EMBL" id="JBANRG010000019">
    <property type="protein sequence ID" value="KAK7457784.1"/>
    <property type="molecule type" value="Genomic_DNA"/>
</dbReference>
<reference evidence="1 2" key="1">
    <citation type="submission" date="2024-01" db="EMBL/GenBank/DDBJ databases">
        <title>A draft genome for the cacao thread blight pathogen Marasmiellus scandens.</title>
        <authorList>
            <person name="Baruah I.K."/>
            <person name="Leung J."/>
            <person name="Bukari Y."/>
            <person name="Amoako-Attah I."/>
            <person name="Meinhardt L.W."/>
            <person name="Bailey B.A."/>
            <person name="Cohen S.P."/>
        </authorList>
    </citation>
    <scope>NUCLEOTIDE SEQUENCE [LARGE SCALE GENOMIC DNA]</scope>
    <source>
        <strain evidence="1 2">GH-19</strain>
    </source>
</reference>
<keyword evidence="2" id="KW-1185">Reference proteome</keyword>
<evidence type="ECO:0008006" key="3">
    <source>
        <dbReference type="Google" id="ProtNLM"/>
    </source>
</evidence>
<evidence type="ECO:0000313" key="2">
    <source>
        <dbReference type="Proteomes" id="UP001498398"/>
    </source>
</evidence>
<protein>
    <recommendedName>
        <fullName evidence="3">Transposase</fullName>
    </recommendedName>
</protein>
<gene>
    <name evidence="1" type="ORF">VKT23_010123</name>
</gene>